<dbReference type="InterPro" id="IPR013108">
    <property type="entry name" value="Amidohydro_3"/>
</dbReference>
<reference evidence="2 3" key="1">
    <citation type="submission" date="2020-08" db="EMBL/GenBank/DDBJ databases">
        <title>Genomic Encyclopedia of Type Strains, Phase IV (KMG-IV): sequencing the most valuable type-strain genomes for metagenomic binning, comparative biology and taxonomic classification.</title>
        <authorList>
            <person name="Goeker M."/>
        </authorList>
    </citation>
    <scope>NUCLEOTIDE SEQUENCE [LARGE SCALE GENOMIC DNA]</scope>
    <source>
        <strain evidence="2 3">DSM 21319</strain>
    </source>
</reference>
<dbReference type="CDD" id="cd01300">
    <property type="entry name" value="YtcJ_like"/>
    <property type="match status" value="1"/>
</dbReference>
<dbReference type="InterPro" id="IPR032466">
    <property type="entry name" value="Metal_Hydrolase"/>
</dbReference>
<dbReference type="Gene3D" id="2.30.40.10">
    <property type="entry name" value="Urease, subunit C, domain 1"/>
    <property type="match status" value="1"/>
</dbReference>
<dbReference type="SUPFAM" id="SSF51338">
    <property type="entry name" value="Composite domain of metallo-dependent hydrolases"/>
    <property type="match status" value="1"/>
</dbReference>
<feature type="domain" description="Amidohydrolase 3" evidence="1">
    <location>
        <begin position="52"/>
        <end position="548"/>
    </location>
</feature>
<dbReference type="RefSeq" id="WP_184143206.1">
    <property type="nucleotide sequence ID" value="NZ_JACHIK010000004.1"/>
</dbReference>
<name>A0A7W7YU38_9HYPH</name>
<accession>A0A7W7YU38</accession>
<dbReference type="SUPFAM" id="SSF51556">
    <property type="entry name" value="Metallo-dependent hydrolases"/>
    <property type="match status" value="1"/>
</dbReference>
<evidence type="ECO:0000259" key="1">
    <source>
        <dbReference type="Pfam" id="PF07969"/>
    </source>
</evidence>
<sequence length="562" mass="60448">MTVTADLIIRNGAIRTMDEARPAAQSIAVLGNRIVRVGSDAECAPLEGPETRVIDAGGNTVLPGFNEAHLHIFGGSISLQQLSVATVKGVEDLAARIADWRAQHPGLRFIVGHSALYNFISDERMPTREDLDAACPDLPVFISSADHHTAWANTAALRLAGIERGAELRPGTEVVVGADGLATGELREAPAMNLVYKLSPSGGRDILGAVTSAEESGITAEERAGDMAVLRKGLAYCAANGITSIQNMDGNYYQLDMLRELDANGELPVRVRVPYLFKPGTALEDIRSAADWREEFQSDFLTCDFVKVFADGVVESGTAVLVDGYTDAPDHNGTPLFPGNELSEAIVLADALGLQVAVHAIGDGAVRQVLDAYEDARGKNGKRDSRHRIEHIELLQESDFPRFGELGVVASMQPAHPPGAMDFPTETYLPRIGIEREAIAFRTRELLEAAVPLVFSSDWPIAPLAPLANIQAAVTRQPWREGGKDQSVTIDQALHAYTRAGAWVEFRESQKGKLAPGFLADIVILDSDLAQVPQTDLARVSISMTICNACITYSRDGNTPTP</sequence>
<dbReference type="AlphaFoldDB" id="A0A7W7YU38"/>
<evidence type="ECO:0000313" key="3">
    <source>
        <dbReference type="Proteomes" id="UP000535406"/>
    </source>
</evidence>
<evidence type="ECO:0000313" key="2">
    <source>
        <dbReference type="EMBL" id="MBB5042398.1"/>
    </source>
</evidence>
<comment type="caution">
    <text evidence="2">The sequence shown here is derived from an EMBL/GenBank/DDBJ whole genome shotgun (WGS) entry which is preliminary data.</text>
</comment>
<keyword evidence="3" id="KW-1185">Reference proteome</keyword>
<dbReference type="InterPro" id="IPR033932">
    <property type="entry name" value="YtcJ-like"/>
</dbReference>
<dbReference type="PANTHER" id="PTHR22642:SF2">
    <property type="entry name" value="PROTEIN LONG AFTER FAR-RED 3"/>
    <property type="match status" value="1"/>
</dbReference>
<dbReference type="InterPro" id="IPR011059">
    <property type="entry name" value="Metal-dep_hydrolase_composite"/>
</dbReference>
<proteinExistence type="predicted"/>
<dbReference type="PANTHER" id="PTHR22642">
    <property type="entry name" value="IMIDAZOLONEPROPIONASE"/>
    <property type="match status" value="1"/>
</dbReference>
<dbReference type="EMBL" id="JACHIK010000004">
    <property type="protein sequence ID" value="MBB5042398.1"/>
    <property type="molecule type" value="Genomic_DNA"/>
</dbReference>
<dbReference type="Pfam" id="PF07969">
    <property type="entry name" value="Amidohydro_3"/>
    <property type="match status" value="1"/>
</dbReference>
<gene>
    <name evidence="2" type="ORF">HNQ66_001794</name>
</gene>
<dbReference type="Proteomes" id="UP000535406">
    <property type="component" value="Unassembled WGS sequence"/>
</dbReference>
<organism evidence="2 3">
    <name type="scientific">Shinella fusca</name>
    <dbReference type="NCBI Taxonomy" id="544480"/>
    <lineage>
        <taxon>Bacteria</taxon>
        <taxon>Pseudomonadati</taxon>
        <taxon>Pseudomonadota</taxon>
        <taxon>Alphaproteobacteria</taxon>
        <taxon>Hyphomicrobiales</taxon>
        <taxon>Rhizobiaceae</taxon>
        <taxon>Shinella</taxon>
    </lineage>
</organism>
<dbReference type="GO" id="GO:0016810">
    <property type="term" value="F:hydrolase activity, acting on carbon-nitrogen (but not peptide) bonds"/>
    <property type="evidence" value="ECO:0007669"/>
    <property type="project" value="InterPro"/>
</dbReference>
<protein>
    <recommendedName>
        <fullName evidence="1">Amidohydrolase 3 domain-containing protein</fullName>
    </recommendedName>
</protein>
<dbReference type="Gene3D" id="3.10.310.70">
    <property type="match status" value="1"/>
</dbReference>
<dbReference type="Gene3D" id="3.20.20.140">
    <property type="entry name" value="Metal-dependent hydrolases"/>
    <property type="match status" value="1"/>
</dbReference>